<dbReference type="Proteomes" id="UP001162164">
    <property type="component" value="Unassembled WGS sequence"/>
</dbReference>
<name>A0ABQ9ITU4_9CUCU</name>
<feature type="region of interest" description="Disordered" evidence="1">
    <location>
        <begin position="30"/>
        <end position="78"/>
    </location>
</feature>
<reference evidence="2" key="1">
    <citation type="journal article" date="2023" name="Insect Mol. Biol.">
        <title>Genome sequencing provides insights into the evolution of gene families encoding plant cell wall-degrading enzymes in longhorned beetles.</title>
        <authorList>
            <person name="Shin N.R."/>
            <person name="Okamura Y."/>
            <person name="Kirsch R."/>
            <person name="Pauchet Y."/>
        </authorList>
    </citation>
    <scope>NUCLEOTIDE SEQUENCE</scope>
    <source>
        <strain evidence="2">MMC_N1</strain>
    </source>
</reference>
<protein>
    <submittedName>
        <fullName evidence="2">Uncharacterized protein</fullName>
    </submittedName>
</protein>
<comment type="caution">
    <text evidence="2">The sequence shown here is derived from an EMBL/GenBank/DDBJ whole genome shotgun (WGS) entry which is preliminary data.</text>
</comment>
<organism evidence="2 3">
    <name type="scientific">Molorchus minor</name>
    <dbReference type="NCBI Taxonomy" id="1323400"/>
    <lineage>
        <taxon>Eukaryota</taxon>
        <taxon>Metazoa</taxon>
        <taxon>Ecdysozoa</taxon>
        <taxon>Arthropoda</taxon>
        <taxon>Hexapoda</taxon>
        <taxon>Insecta</taxon>
        <taxon>Pterygota</taxon>
        <taxon>Neoptera</taxon>
        <taxon>Endopterygota</taxon>
        <taxon>Coleoptera</taxon>
        <taxon>Polyphaga</taxon>
        <taxon>Cucujiformia</taxon>
        <taxon>Chrysomeloidea</taxon>
        <taxon>Cerambycidae</taxon>
        <taxon>Lamiinae</taxon>
        <taxon>Monochamini</taxon>
        <taxon>Molorchus</taxon>
    </lineage>
</organism>
<evidence type="ECO:0000313" key="2">
    <source>
        <dbReference type="EMBL" id="KAJ8964714.1"/>
    </source>
</evidence>
<evidence type="ECO:0000256" key="1">
    <source>
        <dbReference type="SAM" id="MobiDB-lite"/>
    </source>
</evidence>
<proteinExistence type="predicted"/>
<keyword evidence="3" id="KW-1185">Reference proteome</keyword>
<feature type="compositionally biased region" description="Basic and acidic residues" evidence="1">
    <location>
        <begin position="57"/>
        <end position="70"/>
    </location>
</feature>
<evidence type="ECO:0000313" key="3">
    <source>
        <dbReference type="Proteomes" id="UP001162164"/>
    </source>
</evidence>
<accession>A0ABQ9ITU4</accession>
<dbReference type="EMBL" id="JAPWTJ010002736">
    <property type="protein sequence ID" value="KAJ8964714.1"/>
    <property type="molecule type" value="Genomic_DNA"/>
</dbReference>
<sequence>MSKQYGLILPNKGHVKSGHRLISLRRFQNKGILEDRRKAGRPRGNGRMRERRLLKRNTSDGERRSPERKSSSRSPSHK</sequence>
<feature type="compositionally biased region" description="Basic residues" evidence="1">
    <location>
        <begin position="38"/>
        <end position="55"/>
    </location>
</feature>
<gene>
    <name evidence="2" type="ORF">NQ317_003064</name>
</gene>